<proteinExistence type="predicted"/>
<dbReference type="AlphaFoldDB" id="A0A2D2DTL2"/>
<dbReference type="InterPro" id="IPR018511">
    <property type="entry name" value="Hemolysin-typ_Ca-bd_CS"/>
</dbReference>
<dbReference type="RefSeq" id="WP_099881247.1">
    <property type="nucleotide sequence ID" value="NZ_CP024608.1"/>
</dbReference>
<keyword evidence="2" id="KW-0964">Secreted</keyword>
<organism evidence="3 4">
    <name type="scientific">Massilia violaceinigra</name>
    <dbReference type="NCBI Taxonomy" id="2045208"/>
    <lineage>
        <taxon>Bacteria</taxon>
        <taxon>Pseudomonadati</taxon>
        <taxon>Pseudomonadota</taxon>
        <taxon>Betaproteobacteria</taxon>
        <taxon>Burkholderiales</taxon>
        <taxon>Oxalobacteraceae</taxon>
        <taxon>Telluria group</taxon>
        <taxon>Massilia</taxon>
    </lineage>
</organism>
<dbReference type="PRINTS" id="PR00313">
    <property type="entry name" value="CABNDNGRPT"/>
</dbReference>
<dbReference type="InterPro" id="IPR011049">
    <property type="entry name" value="Serralysin-like_metalloprot_C"/>
</dbReference>
<gene>
    <name evidence="3" type="ORF">CR152_30270</name>
</gene>
<dbReference type="NCBIfam" id="TIGR03661">
    <property type="entry name" value="T1SS_VCA0849"/>
    <property type="match status" value="2"/>
</dbReference>
<evidence type="ECO:0000256" key="1">
    <source>
        <dbReference type="ARBA" id="ARBA00004613"/>
    </source>
</evidence>
<dbReference type="PANTHER" id="PTHR38340">
    <property type="entry name" value="S-LAYER PROTEIN"/>
    <property type="match status" value="1"/>
</dbReference>
<dbReference type="EMBL" id="CP024608">
    <property type="protein sequence ID" value="ATQ78319.1"/>
    <property type="molecule type" value="Genomic_DNA"/>
</dbReference>
<dbReference type="PROSITE" id="PS00330">
    <property type="entry name" value="HEMOLYSIN_CALCIUM"/>
    <property type="match status" value="3"/>
</dbReference>
<dbReference type="SUPFAM" id="SSF51120">
    <property type="entry name" value="beta-Roll"/>
    <property type="match status" value="1"/>
</dbReference>
<sequence length="429" mass="43500">MSGGSGSDIFYFVYGKHAEHVVIDDFQAGIGGDQLDMSWVPDGLDNPFGAAGYLRLVQSGNDTLLQVDEDGAAGTVESFHTIATLRGILATTVHAANVVRGSSPDGTEGTRYVVGTTGNDVLTFGGRQDTIFGGLGNDTIASGSGNDELNGGEGNDLLDGEYGDDLLVGGTGNDILNGGRGNDKLFGADGDDILTGGDGSDTLSGGNGNDQLTTRFGDTILDGGAGDDTLDGGFSNTQMNGGNGNDYLKIYSYTDSGLFGGNGRDILHISVAEGRVVASGGADDDTIILRRDMVASTVVNASGGTGVDTYEMQGAGRTGSLIVKDFSAGAGGDRIDLKALFTTSMPGGDPLAAGIVRFLQSGTSTLVEFDRDGAAGADTAYTLMTLQNVVASTLTADNLIYAKAPAAAVMAPVQLVGLAPHPVGDIHAG</sequence>
<dbReference type="Pfam" id="PF00353">
    <property type="entry name" value="HemolysinCabind"/>
    <property type="match status" value="3"/>
</dbReference>
<dbReference type="PANTHER" id="PTHR38340:SF1">
    <property type="entry name" value="S-LAYER PROTEIN"/>
    <property type="match status" value="1"/>
</dbReference>
<reference evidence="3" key="1">
    <citation type="submission" date="2017-10" db="EMBL/GenBank/DDBJ databases">
        <title>Massilia psychrophilum sp. nov., a novel purple-pigmented bacterium isolated from Tianshan glacier, Xinjiang Municipality, China.</title>
        <authorList>
            <person name="Wang H."/>
        </authorList>
    </citation>
    <scope>NUCLEOTIDE SEQUENCE [LARGE SCALE GENOMIC DNA]</scope>
    <source>
        <strain evidence="3">B2</strain>
    </source>
</reference>
<dbReference type="Proteomes" id="UP000229897">
    <property type="component" value="Chromosome"/>
</dbReference>
<evidence type="ECO:0000256" key="2">
    <source>
        <dbReference type="ARBA" id="ARBA00022525"/>
    </source>
</evidence>
<keyword evidence="4" id="KW-1185">Reference proteome</keyword>
<protein>
    <recommendedName>
        <fullName evidence="5">Calcium-binding protein</fullName>
    </recommendedName>
</protein>
<dbReference type="InterPro" id="IPR050557">
    <property type="entry name" value="RTX_toxin/Mannuronan_C5-epim"/>
</dbReference>
<dbReference type="InterPro" id="IPR019960">
    <property type="entry name" value="T1SS_VCA0849"/>
</dbReference>
<name>A0A2D2DTL2_9BURK</name>
<dbReference type="OrthoDB" id="8549906at2"/>
<evidence type="ECO:0008006" key="5">
    <source>
        <dbReference type="Google" id="ProtNLM"/>
    </source>
</evidence>
<dbReference type="GO" id="GO:0005576">
    <property type="term" value="C:extracellular region"/>
    <property type="evidence" value="ECO:0007669"/>
    <property type="project" value="UniProtKB-SubCell"/>
</dbReference>
<dbReference type="Gene3D" id="2.150.10.10">
    <property type="entry name" value="Serralysin-like metalloprotease, C-terminal"/>
    <property type="match status" value="5"/>
</dbReference>
<accession>A0A2D2DTL2</accession>
<dbReference type="InterPro" id="IPR001343">
    <property type="entry name" value="Hemolysn_Ca-bd"/>
</dbReference>
<dbReference type="GO" id="GO:0005509">
    <property type="term" value="F:calcium ion binding"/>
    <property type="evidence" value="ECO:0007669"/>
    <property type="project" value="InterPro"/>
</dbReference>
<comment type="subcellular location">
    <subcellularLocation>
        <location evidence="1">Secreted</location>
    </subcellularLocation>
</comment>
<evidence type="ECO:0000313" key="3">
    <source>
        <dbReference type="EMBL" id="ATQ78319.1"/>
    </source>
</evidence>
<dbReference type="KEGG" id="mass:CR152_30270"/>
<evidence type="ECO:0000313" key="4">
    <source>
        <dbReference type="Proteomes" id="UP000229897"/>
    </source>
</evidence>